<gene>
    <name evidence="7" type="ORF">EW093_10915</name>
</gene>
<proteinExistence type="predicted"/>
<evidence type="ECO:0000313" key="8">
    <source>
        <dbReference type="Proteomes" id="UP000323824"/>
    </source>
</evidence>
<evidence type="ECO:0000259" key="6">
    <source>
        <dbReference type="PROSITE" id="PS50112"/>
    </source>
</evidence>
<evidence type="ECO:0000256" key="1">
    <source>
        <dbReference type="ARBA" id="ARBA00000085"/>
    </source>
</evidence>
<comment type="catalytic activity">
    <reaction evidence="1">
        <text>ATP + protein L-histidine = ADP + protein N-phospho-L-histidine.</text>
        <dbReference type="EC" id="2.7.13.3"/>
    </reaction>
</comment>
<dbReference type="PANTHER" id="PTHR43304">
    <property type="entry name" value="PHYTOCHROME-LIKE PROTEIN CPH1"/>
    <property type="match status" value="1"/>
</dbReference>
<dbReference type="Gene3D" id="3.30.450.20">
    <property type="entry name" value="PAS domain"/>
    <property type="match status" value="1"/>
</dbReference>
<reference evidence="7 8" key="1">
    <citation type="submission" date="2019-02" db="EMBL/GenBank/DDBJ databases">
        <authorList>
            <person name="Fomenkov A."/>
            <person name="Dubinina G."/>
            <person name="Grabovich M."/>
            <person name="Vincze T."/>
            <person name="Roberts R.J."/>
        </authorList>
    </citation>
    <scope>NUCLEOTIDE SEQUENCE [LARGE SCALE GENOMIC DNA]</scope>
    <source>
        <strain evidence="7 8">P</strain>
    </source>
</reference>
<dbReference type="InterPro" id="IPR000014">
    <property type="entry name" value="PAS"/>
</dbReference>
<dbReference type="Proteomes" id="UP000323824">
    <property type="component" value="Chromosome"/>
</dbReference>
<evidence type="ECO:0000313" key="7">
    <source>
        <dbReference type="EMBL" id="QEN05201.1"/>
    </source>
</evidence>
<keyword evidence="8" id="KW-1185">Reference proteome</keyword>
<feature type="domain" description="PAS" evidence="6">
    <location>
        <begin position="20"/>
        <end position="74"/>
    </location>
</feature>
<dbReference type="PROSITE" id="PS50112">
    <property type="entry name" value="PAS"/>
    <property type="match status" value="1"/>
</dbReference>
<dbReference type="OrthoDB" id="9767435at2"/>
<dbReference type="GO" id="GO:0004673">
    <property type="term" value="F:protein histidine kinase activity"/>
    <property type="evidence" value="ECO:0007669"/>
    <property type="project" value="UniProtKB-EC"/>
</dbReference>
<dbReference type="Pfam" id="PF08447">
    <property type="entry name" value="PAS_3"/>
    <property type="match status" value="1"/>
</dbReference>
<evidence type="ECO:0000256" key="2">
    <source>
        <dbReference type="ARBA" id="ARBA00012438"/>
    </source>
</evidence>
<accession>A0A5C1QCD0</accession>
<organism evidence="7 8">
    <name type="scientific">Thiospirochaeta perfilievii</name>
    <dbReference type="NCBI Taxonomy" id="252967"/>
    <lineage>
        <taxon>Bacteria</taxon>
        <taxon>Pseudomonadati</taxon>
        <taxon>Spirochaetota</taxon>
        <taxon>Spirochaetia</taxon>
        <taxon>Spirochaetales</taxon>
        <taxon>Spirochaetaceae</taxon>
        <taxon>Thiospirochaeta</taxon>
    </lineage>
</organism>
<dbReference type="CDD" id="cd00130">
    <property type="entry name" value="PAS"/>
    <property type="match status" value="1"/>
</dbReference>
<dbReference type="InterPro" id="IPR052162">
    <property type="entry name" value="Sensor_kinase/Photoreceptor"/>
</dbReference>
<dbReference type="AlphaFoldDB" id="A0A5C1QCD0"/>
<reference evidence="7 8" key="2">
    <citation type="submission" date="2019-09" db="EMBL/GenBank/DDBJ databases">
        <title>Complete Genome Sequence and Methylome Analysis of free living Spirochaetas.</title>
        <authorList>
            <person name="Leshcheva N."/>
            <person name="Mikheeva N."/>
        </authorList>
    </citation>
    <scope>NUCLEOTIDE SEQUENCE [LARGE SCALE GENOMIC DNA]</scope>
    <source>
        <strain evidence="7 8">P</strain>
    </source>
</reference>
<dbReference type="EMBL" id="CP035807">
    <property type="protein sequence ID" value="QEN05201.1"/>
    <property type="molecule type" value="Genomic_DNA"/>
</dbReference>
<dbReference type="InterPro" id="IPR013655">
    <property type="entry name" value="PAS_fold_3"/>
</dbReference>
<keyword evidence="3" id="KW-0597">Phosphoprotein</keyword>
<sequence length="208" mass="24324">MNDILDNYLYKSIFPWWEWDIKNNAVTFNDKKATMLGYDPKDFRGAKYQNFTNLLHKDDYHRTMQSMKIVLDGRKELYQIDYRILASDGTYKWYMDRGTVIEKEYGNPIRMRGIVINLGSEDNPREASDILLDFIKTESKVYLNNKEQHIYTLCSNCSRVKAENDRWVPVSDIIISKLEGAGSHGICPSCIQKLYPEYAEKVLEAIPI</sequence>
<dbReference type="KEGG" id="sper:EW093_10915"/>
<evidence type="ECO:0000256" key="4">
    <source>
        <dbReference type="ARBA" id="ARBA00022679"/>
    </source>
</evidence>
<dbReference type="PANTHER" id="PTHR43304:SF1">
    <property type="entry name" value="PAC DOMAIN-CONTAINING PROTEIN"/>
    <property type="match status" value="1"/>
</dbReference>
<dbReference type="EC" id="2.7.13.3" evidence="2"/>
<dbReference type="RefSeq" id="WP_149568442.1">
    <property type="nucleotide sequence ID" value="NZ_CP035807.1"/>
</dbReference>
<keyword evidence="5" id="KW-0418">Kinase</keyword>
<protein>
    <recommendedName>
        <fullName evidence="2">histidine kinase</fullName>
        <ecNumber evidence="2">2.7.13.3</ecNumber>
    </recommendedName>
</protein>
<dbReference type="NCBIfam" id="TIGR00229">
    <property type="entry name" value="sensory_box"/>
    <property type="match status" value="1"/>
</dbReference>
<evidence type="ECO:0000256" key="5">
    <source>
        <dbReference type="ARBA" id="ARBA00022777"/>
    </source>
</evidence>
<dbReference type="SUPFAM" id="SSF55785">
    <property type="entry name" value="PYP-like sensor domain (PAS domain)"/>
    <property type="match status" value="1"/>
</dbReference>
<keyword evidence="4" id="KW-0808">Transferase</keyword>
<evidence type="ECO:0000256" key="3">
    <source>
        <dbReference type="ARBA" id="ARBA00022553"/>
    </source>
</evidence>
<dbReference type="InterPro" id="IPR035965">
    <property type="entry name" value="PAS-like_dom_sf"/>
</dbReference>
<name>A0A5C1QCD0_9SPIO</name>